<evidence type="ECO:0000259" key="1">
    <source>
        <dbReference type="Pfam" id="PF21101"/>
    </source>
</evidence>
<sequence length="374" mass="44390">MKKKKHKRHYFYTIFSFMLFLFLLSGCEKEYSDNQTIKKPKEPIMELKPIHVDNGEFEKVAGWFDNHTILYIIKNDQEFQVYKYNITSGKQSLFFNSKDSIKTVKIGPDRSKVLIQTAPLSNLARIYILDDGGKTIYSKDIESFDLTYDWNKENPQLLALTIFYEDWTYRVEVLQLNLLQMTEYVFDDPFVKWFGSHSLIMQTRNKEDASAPSNLISYNLKQVDQPKTLKTNLYQFDTYKDLLMTVEVNPQAKEEAIYRFYNKSLKDKFSFHVPHLSQFNEWLVPFNDYLEKDKHFLSFIPYESGSIDQYDKDYKLISFDIENQKEKVLFKNLKNEPIACSPNENLCLYGYQFENIIDLKGKRVIPLVKEIEEI</sequence>
<comment type="caution">
    <text evidence="2">The sequence shown here is derived from an EMBL/GenBank/DDBJ whole genome shotgun (WGS) entry which is preliminary data.</text>
</comment>
<dbReference type="PROSITE" id="PS51257">
    <property type="entry name" value="PROKAR_LIPOPROTEIN"/>
    <property type="match status" value="1"/>
</dbReference>
<evidence type="ECO:0000313" key="3">
    <source>
        <dbReference type="Proteomes" id="UP001159179"/>
    </source>
</evidence>
<dbReference type="SUPFAM" id="SSF69304">
    <property type="entry name" value="Tricorn protease N-terminal domain"/>
    <property type="match status" value="1"/>
</dbReference>
<dbReference type="RefSeq" id="WP_280615874.1">
    <property type="nucleotide sequence ID" value="NZ_JAROYP010000002.1"/>
</dbReference>
<feature type="domain" description="YqgU-like 6-bladed beta-propeller" evidence="1">
    <location>
        <begin position="85"/>
        <end position="350"/>
    </location>
</feature>
<gene>
    <name evidence="2" type="ORF">P5X88_04195</name>
</gene>
<proteinExistence type="predicted"/>
<name>A0AAW6SS49_9BACI</name>
<organism evidence="2 3">
    <name type="scientific">Heyndrickxia oleronia</name>
    <dbReference type="NCBI Taxonomy" id="38875"/>
    <lineage>
        <taxon>Bacteria</taxon>
        <taxon>Bacillati</taxon>
        <taxon>Bacillota</taxon>
        <taxon>Bacilli</taxon>
        <taxon>Bacillales</taxon>
        <taxon>Bacillaceae</taxon>
        <taxon>Heyndrickxia</taxon>
    </lineage>
</organism>
<protein>
    <recommendedName>
        <fullName evidence="1">YqgU-like 6-bladed beta-propeller domain-containing protein</fullName>
    </recommendedName>
</protein>
<evidence type="ECO:0000313" key="2">
    <source>
        <dbReference type="EMBL" id="MDH5160125.1"/>
    </source>
</evidence>
<dbReference type="Proteomes" id="UP001159179">
    <property type="component" value="Unassembled WGS sequence"/>
</dbReference>
<accession>A0AAW6SS49</accession>
<dbReference type="EMBL" id="JAROYP010000002">
    <property type="protein sequence ID" value="MDH5160125.1"/>
    <property type="molecule type" value="Genomic_DNA"/>
</dbReference>
<dbReference type="AlphaFoldDB" id="A0AAW6SS49"/>
<dbReference type="Pfam" id="PF21101">
    <property type="entry name" value="YqgU"/>
    <property type="match status" value="1"/>
</dbReference>
<reference evidence="2" key="1">
    <citation type="submission" date="2023-03" db="EMBL/GenBank/DDBJ databases">
        <title>Bacterial isolates from washroom surfaces on a university campus.</title>
        <authorList>
            <person name="Holman D.B."/>
            <person name="Gzyl K.E."/>
            <person name="Taheri A.E."/>
        </authorList>
    </citation>
    <scope>NUCLEOTIDE SEQUENCE</scope>
    <source>
        <strain evidence="2">RD03</strain>
    </source>
</reference>
<dbReference type="InterPro" id="IPR048421">
    <property type="entry name" value="YqgU_beta-prop"/>
</dbReference>